<dbReference type="Proteomes" id="UP001642483">
    <property type="component" value="Unassembled WGS sequence"/>
</dbReference>
<evidence type="ECO:0000256" key="1">
    <source>
        <dbReference type="SAM" id="MobiDB-lite"/>
    </source>
</evidence>
<feature type="region of interest" description="Disordered" evidence="1">
    <location>
        <begin position="151"/>
        <end position="175"/>
    </location>
</feature>
<dbReference type="Gene3D" id="2.40.70.10">
    <property type="entry name" value="Acid Proteases"/>
    <property type="match status" value="1"/>
</dbReference>
<dbReference type="InterPro" id="IPR021109">
    <property type="entry name" value="Peptidase_aspartic_dom_sf"/>
</dbReference>
<protein>
    <submittedName>
        <fullName evidence="2">Uncharacterized protein</fullName>
    </submittedName>
</protein>
<name>A0ABP0FEN3_CLALP</name>
<organism evidence="2 3">
    <name type="scientific">Clavelina lepadiformis</name>
    <name type="common">Light-bulb sea squirt</name>
    <name type="synonym">Ascidia lepadiformis</name>
    <dbReference type="NCBI Taxonomy" id="159417"/>
    <lineage>
        <taxon>Eukaryota</taxon>
        <taxon>Metazoa</taxon>
        <taxon>Chordata</taxon>
        <taxon>Tunicata</taxon>
        <taxon>Ascidiacea</taxon>
        <taxon>Aplousobranchia</taxon>
        <taxon>Clavelinidae</taxon>
        <taxon>Clavelina</taxon>
    </lineage>
</organism>
<sequence>MVSPCLRLLTLVHQLPSYHIWLHIWQQCSAQDLNDFPSNVRFLGASGTVIAMAGKAKLNFTVAGVEVTRDVFVAENLSESCILGLDFLQDHGCIVDYDVMTLKAGGGTLPLLREPDVEREAVIEVIRRRKAAFSLSKRDLGKTNILTHSIDTGDAAPIRQHPRRMSEENKRKGCQ</sequence>
<comment type="caution">
    <text evidence="2">The sequence shown here is derived from an EMBL/GenBank/DDBJ whole genome shotgun (WGS) entry which is preliminary data.</text>
</comment>
<reference evidence="2 3" key="1">
    <citation type="submission" date="2024-02" db="EMBL/GenBank/DDBJ databases">
        <authorList>
            <person name="Daric V."/>
            <person name="Darras S."/>
        </authorList>
    </citation>
    <scope>NUCLEOTIDE SEQUENCE [LARGE SCALE GENOMIC DNA]</scope>
</reference>
<accession>A0ABP0FEN3</accession>
<keyword evidence="3" id="KW-1185">Reference proteome</keyword>
<gene>
    <name evidence="2" type="ORF">CVLEPA_LOCUS8089</name>
</gene>
<dbReference type="EMBL" id="CAWYQH010000046">
    <property type="protein sequence ID" value="CAK8678140.1"/>
    <property type="molecule type" value="Genomic_DNA"/>
</dbReference>
<evidence type="ECO:0000313" key="2">
    <source>
        <dbReference type="EMBL" id="CAK8678140.1"/>
    </source>
</evidence>
<proteinExistence type="predicted"/>
<feature type="compositionally biased region" description="Basic and acidic residues" evidence="1">
    <location>
        <begin position="164"/>
        <end position="175"/>
    </location>
</feature>
<evidence type="ECO:0000313" key="3">
    <source>
        <dbReference type="Proteomes" id="UP001642483"/>
    </source>
</evidence>